<evidence type="ECO:0000313" key="2">
    <source>
        <dbReference type="EMBL" id="KAA8518115.1"/>
    </source>
</evidence>
<feature type="region of interest" description="Disordered" evidence="1">
    <location>
        <begin position="101"/>
        <end position="153"/>
    </location>
</feature>
<dbReference type="GO" id="GO:0005730">
    <property type="term" value="C:nucleolus"/>
    <property type="evidence" value="ECO:0007669"/>
    <property type="project" value="TreeGrafter"/>
</dbReference>
<feature type="compositionally biased region" description="Basic and acidic residues" evidence="1">
    <location>
        <begin position="141"/>
        <end position="150"/>
    </location>
</feature>
<proteinExistence type="predicted"/>
<dbReference type="AlphaFoldDB" id="A0A5J4ZHT4"/>
<evidence type="ECO:0008006" key="4">
    <source>
        <dbReference type="Google" id="ProtNLM"/>
    </source>
</evidence>
<dbReference type="GO" id="GO:0000447">
    <property type="term" value="P:endonucleolytic cleavage in ITS1 to separate SSU-rRNA from 5.8S rRNA and LSU-rRNA from tricistronic rRNA transcript (SSU-rRNA, 5.8S rRNA, LSU-rRNA)"/>
    <property type="evidence" value="ECO:0007669"/>
    <property type="project" value="TreeGrafter"/>
</dbReference>
<feature type="compositionally biased region" description="Polar residues" evidence="1">
    <location>
        <begin position="184"/>
        <end position="208"/>
    </location>
</feature>
<evidence type="ECO:0000313" key="3">
    <source>
        <dbReference type="Proteomes" id="UP000325577"/>
    </source>
</evidence>
<evidence type="ECO:0000256" key="1">
    <source>
        <dbReference type="SAM" id="MobiDB-lite"/>
    </source>
</evidence>
<feature type="compositionally biased region" description="Basic residues" evidence="1">
    <location>
        <begin position="210"/>
        <end position="219"/>
    </location>
</feature>
<dbReference type="PANTHER" id="PTHR14490">
    <property type="entry name" value="ZINC FINGER, ZZ TYPE"/>
    <property type="match status" value="1"/>
</dbReference>
<dbReference type="EMBL" id="CM018050">
    <property type="protein sequence ID" value="KAA8518115.1"/>
    <property type="molecule type" value="Genomic_DNA"/>
</dbReference>
<dbReference type="Pfam" id="PF05178">
    <property type="entry name" value="Kri1"/>
    <property type="match status" value="1"/>
</dbReference>
<gene>
    <name evidence="2" type="ORF">F0562_015589</name>
</gene>
<dbReference type="InterPro" id="IPR018034">
    <property type="entry name" value="Kri1"/>
</dbReference>
<feature type="region of interest" description="Disordered" evidence="1">
    <location>
        <begin position="165"/>
        <end position="227"/>
    </location>
</feature>
<keyword evidence="3" id="KW-1185">Reference proteome</keyword>
<sequence>MNEKLRKIRETTGIVDGACLFNEDDIEEEFDPYEYDRKIKEAFNADYYDANDVDLEFGSDSDEDGSDLEKLDFEKEDELLGLPKGWDDVCGPRDRFLTAKERNLKQRRANKGQHEQVEEEEEIVPGEGKQMKKRKLSSLVKEGERMEGARIKTYQQQLRNKLLLEGEKLNSQKTGKKTSRTDNQKSNTVVGATENGKTQMEDSNGDTSKLSRRSRRRHRQADLKLSHSKLMAYVKILSKHKSKKKH</sequence>
<name>A0A5J4ZHT4_9ASTE</name>
<dbReference type="Proteomes" id="UP000325577">
    <property type="component" value="Linkage Group LG7"/>
</dbReference>
<dbReference type="PANTHER" id="PTHR14490:SF5">
    <property type="entry name" value="PROTEIN KRI1 HOMOLOG"/>
    <property type="match status" value="1"/>
</dbReference>
<protein>
    <recommendedName>
        <fullName evidence="4">Kri1-like C-terminal domain-containing protein</fullName>
    </recommendedName>
</protein>
<organism evidence="2 3">
    <name type="scientific">Nyssa sinensis</name>
    <dbReference type="NCBI Taxonomy" id="561372"/>
    <lineage>
        <taxon>Eukaryota</taxon>
        <taxon>Viridiplantae</taxon>
        <taxon>Streptophyta</taxon>
        <taxon>Embryophyta</taxon>
        <taxon>Tracheophyta</taxon>
        <taxon>Spermatophyta</taxon>
        <taxon>Magnoliopsida</taxon>
        <taxon>eudicotyledons</taxon>
        <taxon>Gunneridae</taxon>
        <taxon>Pentapetalae</taxon>
        <taxon>asterids</taxon>
        <taxon>Cornales</taxon>
        <taxon>Nyssaceae</taxon>
        <taxon>Nyssa</taxon>
    </lineage>
</organism>
<dbReference type="GO" id="GO:0030686">
    <property type="term" value="C:90S preribosome"/>
    <property type="evidence" value="ECO:0007669"/>
    <property type="project" value="TreeGrafter"/>
</dbReference>
<dbReference type="OrthoDB" id="10252032at2759"/>
<accession>A0A5J4ZHT4</accession>
<reference evidence="2 3" key="1">
    <citation type="submission" date="2019-09" db="EMBL/GenBank/DDBJ databases">
        <title>A chromosome-level genome assembly of the Chinese tupelo Nyssa sinensis.</title>
        <authorList>
            <person name="Yang X."/>
            <person name="Kang M."/>
            <person name="Yang Y."/>
            <person name="Xiong H."/>
            <person name="Wang M."/>
            <person name="Zhang Z."/>
            <person name="Wang Z."/>
            <person name="Wu H."/>
            <person name="Ma T."/>
            <person name="Liu J."/>
            <person name="Xi Z."/>
        </authorList>
    </citation>
    <scope>NUCLEOTIDE SEQUENCE [LARGE SCALE GENOMIC DNA]</scope>
    <source>
        <strain evidence="2">J267</strain>
        <tissue evidence="2">Leaf</tissue>
    </source>
</reference>